<feature type="chain" id="PRO_5042863091" evidence="1">
    <location>
        <begin position="17"/>
        <end position="75"/>
    </location>
</feature>
<protein>
    <submittedName>
        <fullName evidence="2">Uncharacterized protein</fullName>
    </submittedName>
</protein>
<evidence type="ECO:0000313" key="2">
    <source>
        <dbReference type="EMBL" id="KAK3901284.1"/>
    </source>
</evidence>
<accession>A0AAN6MIP1</accession>
<name>A0AAN6MIP1_9PEZI</name>
<keyword evidence="3" id="KW-1185">Reference proteome</keyword>
<gene>
    <name evidence="2" type="ORF">C8A05DRAFT_35034</name>
</gene>
<dbReference type="AlphaFoldDB" id="A0AAN6MIP1"/>
<proteinExistence type="predicted"/>
<comment type="caution">
    <text evidence="2">The sequence shown here is derived from an EMBL/GenBank/DDBJ whole genome shotgun (WGS) entry which is preliminary data.</text>
</comment>
<feature type="signal peptide" evidence="1">
    <location>
        <begin position="1"/>
        <end position="16"/>
    </location>
</feature>
<evidence type="ECO:0000256" key="1">
    <source>
        <dbReference type="SAM" id="SignalP"/>
    </source>
</evidence>
<reference evidence="2" key="2">
    <citation type="submission" date="2023-05" db="EMBL/GenBank/DDBJ databases">
        <authorList>
            <consortium name="Lawrence Berkeley National Laboratory"/>
            <person name="Steindorff A."/>
            <person name="Hensen N."/>
            <person name="Bonometti L."/>
            <person name="Westerberg I."/>
            <person name="Brannstrom I.O."/>
            <person name="Guillou S."/>
            <person name="Cros-Aarteil S."/>
            <person name="Calhoun S."/>
            <person name="Haridas S."/>
            <person name="Kuo A."/>
            <person name="Mondo S."/>
            <person name="Pangilinan J."/>
            <person name="Riley R."/>
            <person name="Labutti K."/>
            <person name="Andreopoulos B."/>
            <person name="Lipzen A."/>
            <person name="Chen C."/>
            <person name="Yanf M."/>
            <person name="Daum C."/>
            <person name="Ng V."/>
            <person name="Clum A."/>
            <person name="Ohm R."/>
            <person name="Martin F."/>
            <person name="Silar P."/>
            <person name="Natvig D."/>
            <person name="Lalanne C."/>
            <person name="Gautier V."/>
            <person name="Ament-Velasquez S.L."/>
            <person name="Kruys A."/>
            <person name="Hutchinson M.I."/>
            <person name="Powell A.J."/>
            <person name="Barry K."/>
            <person name="Miller A.N."/>
            <person name="Grigoriev I.V."/>
            <person name="Debuchy R."/>
            <person name="Gladieux P."/>
            <person name="Thoren M.H."/>
            <person name="Johannesson H."/>
        </authorList>
    </citation>
    <scope>NUCLEOTIDE SEQUENCE</scope>
    <source>
        <strain evidence="2">CBS 103.79</strain>
    </source>
</reference>
<sequence>MKFLSTILLFGGLALAMPNPVPLPNGNALEERSCSSSESICLNRCCAEVGCNGYLNCGRSFCNILEQCVCHCQYN</sequence>
<keyword evidence="1" id="KW-0732">Signal</keyword>
<reference evidence="2" key="1">
    <citation type="journal article" date="2023" name="Mol. Phylogenet. Evol.">
        <title>Genome-scale phylogeny and comparative genomics of the fungal order Sordariales.</title>
        <authorList>
            <person name="Hensen N."/>
            <person name="Bonometti L."/>
            <person name="Westerberg I."/>
            <person name="Brannstrom I.O."/>
            <person name="Guillou S."/>
            <person name="Cros-Aarteil S."/>
            <person name="Calhoun S."/>
            <person name="Haridas S."/>
            <person name="Kuo A."/>
            <person name="Mondo S."/>
            <person name="Pangilinan J."/>
            <person name="Riley R."/>
            <person name="LaButti K."/>
            <person name="Andreopoulos B."/>
            <person name="Lipzen A."/>
            <person name="Chen C."/>
            <person name="Yan M."/>
            <person name="Daum C."/>
            <person name="Ng V."/>
            <person name="Clum A."/>
            <person name="Steindorff A."/>
            <person name="Ohm R.A."/>
            <person name="Martin F."/>
            <person name="Silar P."/>
            <person name="Natvig D.O."/>
            <person name="Lalanne C."/>
            <person name="Gautier V."/>
            <person name="Ament-Velasquez S.L."/>
            <person name="Kruys A."/>
            <person name="Hutchinson M.I."/>
            <person name="Powell A.J."/>
            <person name="Barry K."/>
            <person name="Miller A.N."/>
            <person name="Grigoriev I.V."/>
            <person name="Debuchy R."/>
            <person name="Gladieux P."/>
            <person name="Hiltunen Thoren M."/>
            <person name="Johannesson H."/>
        </authorList>
    </citation>
    <scope>NUCLEOTIDE SEQUENCE</scope>
    <source>
        <strain evidence="2">CBS 103.79</strain>
    </source>
</reference>
<organism evidence="2 3">
    <name type="scientific">Staphylotrichum tortipilum</name>
    <dbReference type="NCBI Taxonomy" id="2831512"/>
    <lineage>
        <taxon>Eukaryota</taxon>
        <taxon>Fungi</taxon>
        <taxon>Dikarya</taxon>
        <taxon>Ascomycota</taxon>
        <taxon>Pezizomycotina</taxon>
        <taxon>Sordariomycetes</taxon>
        <taxon>Sordariomycetidae</taxon>
        <taxon>Sordariales</taxon>
        <taxon>Chaetomiaceae</taxon>
        <taxon>Staphylotrichum</taxon>
    </lineage>
</organism>
<dbReference type="EMBL" id="MU855592">
    <property type="protein sequence ID" value="KAK3901284.1"/>
    <property type="molecule type" value="Genomic_DNA"/>
</dbReference>
<dbReference type="Proteomes" id="UP001303889">
    <property type="component" value="Unassembled WGS sequence"/>
</dbReference>
<evidence type="ECO:0000313" key="3">
    <source>
        <dbReference type="Proteomes" id="UP001303889"/>
    </source>
</evidence>